<proteinExistence type="predicted"/>
<comment type="caution">
    <text evidence="1">The sequence shown here is derived from an EMBL/GenBank/DDBJ whole genome shotgun (WGS) entry which is preliminary data.</text>
</comment>
<name>A0A438D9Y8_VITVI</name>
<gene>
    <name evidence="1" type="ORF">CK203_078985</name>
</gene>
<protein>
    <recommendedName>
        <fullName evidence="3">Reverse transcriptase zinc-binding domain-containing protein</fullName>
    </recommendedName>
</protein>
<evidence type="ECO:0008006" key="3">
    <source>
        <dbReference type="Google" id="ProtNLM"/>
    </source>
</evidence>
<accession>A0A438D9Y8</accession>
<organism evidence="1 2">
    <name type="scientific">Vitis vinifera</name>
    <name type="common">Grape</name>
    <dbReference type="NCBI Taxonomy" id="29760"/>
    <lineage>
        <taxon>Eukaryota</taxon>
        <taxon>Viridiplantae</taxon>
        <taxon>Streptophyta</taxon>
        <taxon>Embryophyta</taxon>
        <taxon>Tracheophyta</taxon>
        <taxon>Spermatophyta</taxon>
        <taxon>Magnoliopsida</taxon>
        <taxon>eudicotyledons</taxon>
        <taxon>Gunneridae</taxon>
        <taxon>Pentapetalae</taxon>
        <taxon>rosids</taxon>
        <taxon>Vitales</taxon>
        <taxon>Vitaceae</taxon>
        <taxon>Viteae</taxon>
        <taxon>Vitis</taxon>
    </lineage>
</organism>
<sequence>MVQSWSRQWGEVLDKQVVWGTSLRESFLALYSVASSKDAWVVDVWDGVSWDPRFVRQLHDRSLRRWMYFLEDCMTIPSRWTEDTMVWLGSRKDTFSVKSFYSSLACRSVEPFPYDMVWNS</sequence>
<dbReference type="Proteomes" id="UP000288805">
    <property type="component" value="Unassembled WGS sequence"/>
</dbReference>
<evidence type="ECO:0000313" key="1">
    <source>
        <dbReference type="EMBL" id="RVW32275.1"/>
    </source>
</evidence>
<dbReference type="AlphaFoldDB" id="A0A438D9Y8"/>
<reference evidence="1 2" key="1">
    <citation type="journal article" date="2018" name="PLoS Genet.">
        <title>Population sequencing reveals clonal diversity and ancestral inbreeding in the grapevine cultivar Chardonnay.</title>
        <authorList>
            <person name="Roach M.J."/>
            <person name="Johnson D.L."/>
            <person name="Bohlmann J."/>
            <person name="van Vuuren H.J."/>
            <person name="Jones S.J."/>
            <person name="Pretorius I.S."/>
            <person name="Schmidt S.A."/>
            <person name="Borneman A.R."/>
        </authorList>
    </citation>
    <scope>NUCLEOTIDE SEQUENCE [LARGE SCALE GENOMIC DNA]</scope>
    <source>
        <strain evidence="2">cv. Chardonnay</strain>
        <tissue evidence="1">Leaf</tissue>
    </source>
</reference>
<evidence type="ECO:0000313" key="2">
    <source>
        <dbReference type="Proteomes" id="UP000288805"/>
    </source>
</evidence>
<dbReference type="EMBL" id="QGNW01001722">
    <property type="protein sequence ID" value="RVW32275.1"/>
    <property type="molecule type" value="Genomic_DNA"/>
</dbReference>